<proteinExistence type="predicted"/>
<reference evidence="3 4" key="1">
    <citation type="submission" date="2020-08" db="EMBL/GenBank/DDBJ databases">
        <title>Genome public.</title>
        <authorList>
            <person name="Liu C."/>
            <person name="Sun Q."/>
        </authorList>
    </citation>
    <scope>NUCLEOTIDE SEQUENCE [LARGE SCALE GENOMIC DNA]</scope>
    <source>
        <strain evidence="3 4">NSJ-6</strain>
    </source>
</reference>
<protein>
    <submittedName>
        <fullName evidence="3">Glycine/betaine/sarcosine/D-proline family reductase selenoprotein B</fullName>
    </submittedName>
</protein>
<keyword evidence="2" id="KW-0560">Oxidoreductase</keyword>
<keyword evidence="1" id="KW-0712">Selenocysteine</keyword>
<dbReference type="NCBIfam" id="TIGR01918">
    <property type="entry name" value="various_sel_PB"/>
    <property type="match status" value="1"/>
</dbReference>
<comment type="caution">
    <text evidence="3">The sequence shown here is derived from an EMBL/GenBank/DDBJ whole genome shotgun (WGS) entry which is preliminary data.</text>
</comment>
<evidence type="ECO:0000256" key="2">
    <source>
        <dbReference type="ARBA" id="ARBA00023002"/>
    </source>
</evidence>
<name>A0ABR7D932_9CLOT</name>
<gene>
    <name evidence="3" type="ORF">H8S20_03235</name>
</gene>
<accession>A0ABR7D932</accession>
<dbReference type="InterPro" id="IPR048083">
    <property type="entry name" value="GrdB-like"/>
</dbReference>
<sequence length="173" mass="18696">MKVLMIFDQIQAGMGGKENAHQALGGKMMPIGSASMLEPALKAEDGKIVATIYCGDAFFAENEEEVTRKVVGMTKKINPDVVICGPAFNYKGYAAMSAKLAKAIEANTDIPAVAAMSQENDETIAEFKDSVNIVKMPKKGGIGLNDSLRHICQLAHKKVNKENIEDLVETICY</sequence>
<dbReference type="Proteomes" id="UP000596929">
    <property type="component" value="Unassembled WGS sequence"/>
</dbReference>
<organism evidence="3 4">
    <name type="scientific">Clostridium hominis</name>
    <dbReference type="NCBI Taxonomy" id="2763036"/>
    <lineage>
        <taxon>Bacteria</taxon>
        <taxon>Bacillati</taxon>
        <taxon>Bacillota</taxon>
        <taxon>Clostridia</taxon>
        <taxon>Eubacteriales</taxon>
        <taxon>Clostridiaceae</taxon>
        <taxon>Clostridium</taxon>
    </lineage>
</organism>
<dbReference type="NCBIfam" id="NF041545">
    <property type="entry name" value="GrdB_like_no_Se"/>
    <property type="match status" value="1"/>
</dbReference>
<dbReference type="RefSeq" id="WP_032119869.1">
    <property type="nucleotide sequence ID" value="NZ_JACOOO010000004.1"/>
</dbReference>
<evidence type="ECO:0000313" key="4">
    <source>
        <dbReference type="Proteomes" id="UP000596929"/>
    </source>
</evidence>
<dbReference type="Pfam" id="PF07355">
    <property type="entry name" value="GRDB"/>
    <property type="match status" value="1"/>
</dbReference>
<dbReference type="InterPro" id="IPR010187">
    <property type="entry name" value="Various_sel_PB"/>
</dbReference>
<evidence type="ECO:0000313" key="3">
    <source>
        <dbReference type="EMBL" id="MBC5627899.1"/>
    </source>
</evidence>
<evidence type="ECO:0000256" key="1">
    <source>
        <dbReference type="ARBA" id="ARBA00022933"/>
    </source>
</evidence>
<dbReference type="EMBL" id="JACOOO010000004">
    <property type="protein sequence ID" value="MBC5627899.1"/>
    <property type="molecule type" value="Genomic_DNA"/>
</dbReference>
<keyword evidence="4" id="KW-1185">Reference proteome</keyword>